<organism evidence="8 9">
    <name type="scientific">Lutimaribacter saemankumensis</name>
    <dbReference type="NCBI Taxonomy" id="490829"/>
    <lineage>
        <taxon>Bacteria</taxon>
        <taxon>Pseudomonadati</taxon>
        <taxon>Pseudomonadota</taxon>
        <taxon>Alphaproteobacteria</taxon>
        <taxon>Rhodobacterales</taxon>
        <taxon>Roseobacteraceae</taxon>
        <taxon>Lutimaribacter</taxon>
    </lineage>
</organism>
<dbReference type="Proteomes" id="UP000199340">
    <property type="component" value="Unassembled WGS sequence"/>
</dbReference>
<keyword evidence="3 4" id="KW-0408">Iron</keyword>
<keyword evidence="6" id="KW-0732">Signal</keyword>
<dbReference type="STRING" id="490829.SAMN05421850_106167"/>
<feature type="domain" description="Cytochrome c" evidence="7">
    <location>
        <begin position="36"/>
        <end position="134"/>
    </location>
</feature>
<feature type="chain" id="PRO_5011518054" evidence="6">
    <location>
        <begin position="24"/>
        <end position="152"/>
    </location>
</feature>
<dbReference type="GO" id="GO:0009055">
    <property type="term" value="F:electron transfer activity"/>
    <property type="evidence" value="ECO:0007669"/>
    <property type="project" value="InterPro"/>
</dbReference>
<dbReference type="PANTHER" id="PTHR35008">
    <property type="entry name" value="BLL4482 PROTEIN-RELATED"/>
    <property type="match status" value="1"/>
</dbReference>
<dbReference type="EMBL" id="FNEB01000006">
    <property type="protein sequence ID" value="SDI90028.1"/>
    <property type="molecule type" value="Genomic_DNA"/>
</dbReference>
<dbReference type="PANTHER" id="PTHR35008:SF4">
    <property type="entry name" value="BLL4482 PROTEIN"/>
    <property type="match status" value="1"/>
</dbReference>
<evidence type="ECO:0000256" key="6">
    <source>
        <dbReference type="SAM" id="SignalP"/>
    </source>
</evidence>
<dbReference type="OrthoDB" id="9811281at2"/>
<dbReference type="InterPro" id="IPR036909">
    <property type="entry name" value="Cyt_c-like_dom_sf"/>
</dbReference>
<gene>
    <name evidence="8" type="ORF">SAMN05421850_106167</name>
</gene>
<keyword evidence="2 4" id="KW-0479">Metal-binding</keyword>
<evidence type="ECO:0000256" key="1">
    <source>
        <dbReference type="ARBA" id="ARBA00022617"/>
    </source>
</evidence>
<dbReference type="Pfam" id="PF00034">
    <property type="entry name" value="Cytochrom_C"/>
    <property type="match status" value="1"/>
</dbReference>
<evidence type="ECO:0000313" key="9">
    <source>
        <dbReference type="Proteomes" id="UP000199340"/>
    </source>
</evidence>
<evidence type="ECO:0000256" key="3">
    <source>
        <dbReference type="ARBA" id="ARBA00023004"/>
    </source>
</evidence>
<reference evidence="8 9" key="1">
    <citation type="submission" date="2016-10" db="EMBL/GenBank/DDBJ databases">
        <authorList>
            <person name="de Groot N.N."/>
        </authorList>
    </citation>
    <scope>NUCLEOTIDE SEQUENCE [LARGE SCALE GENOMIC DNA]</scope>
    <source>
        <strain evidence="8 9">DSM 28010</strain>
    </source>
</reference>
<dbReference type="PROSITE" id="PS51007">
    <property type="entry name" value="CYTC"/>
    <property type="match status" value="1"/>
</dbReference>
<sequence length="152" mass="16886">MITTMPKRFAICLLPVMAAPAFATEDAGLLPYRDPVVVRTGERIYADYCASCHGANLEGEENWRDRDADGYLPAPPHDPSGHTWHHPDSQLFEITKHGIEAMVGNGYRSRMGGFGDILTDREILAVLAFIKSTWPKPIISRHNELNAVADNK</sequence>
<dbReference type="GO" id="GO:0046872">
    <property type="term" value="F:metal ion binding"/>
    <property type="evidence" value="ECO:0007669"/>
    <property type="project" value="UniProtKB-KW"/>
</dbReference>
<dbReference type="AlphaFoldDB" id="A0A1G8PCJ0"/>
<dbReference type="GO" id="GO:0020037">
    <property type="term" value="F:heme binding"/>
    <property type="evidence" value="ECO:0007669"/>
    <property type="project" value="InterPro"/>
</dbReference>
<dbReference type="InterPro" id="IPR009056">
    <property type="entry name" value="Cyt_c-like_dom"/>
</dbReference>
<keyword evidence="1 4" id="KW-0349">Heme</keyword>
<feature type="signal peptide" evidence="6">
    <location>
        <begin position="1"/>
        <end position="23"/>
    </location>
</feature>
<accession>A0A1G8PCJ0</accession>
<feature type="region of interest" description="Disordered" evidence="5">
    <location>
        <begin position="66"/>
        <end position="87"/>
    </location>
</feature>
<keyword evidence="9" id="KW-1185">Reference proteome</keyword>
<dbReference type="SUPFAM" id="SSF46626">
    <property type="entry name" value="Cytochrome c"/>
    <property type="match status" value="1"/>
</dbReference>
<name>A0A1G8PCJ0_9RHOB</name>
<evidence type="ECO:0000259" key="7">
    <source>
        <dbReference type="PROSITE" id="PS51007"/>
    </source>
</evidence>
<protein>
    <submittedName>
        <fullName evidence="8">Cytochrome c, mono-and diheme variants</fullName>
    </submittedName>
</protein>
<evidence type="ECO:0000256" key="2">
    <source>
        <dbReference type="ARBA" id="ARBA00022723"/>
    </source>
</evidence>
<dbReference type="Gene3D" id="1.10.760.10">
    <property type="entry name" value="Cytochrome c-like domain"/>
    <property type="match status" value="1"/>
</dbReference>
<dbReference type="InterPro" id="IPR051459">
    <property type="entry name" value="Cytochrome_c-type_DH"/>
</dbReference>
<evidence type="ECO:0000256" key="4">
    <source>
        <dbReference type="PROSITE-ProRule" id="PRU00433"/>
    </source>
</evidence>
<evidence type="ECO:0000313" key="8">
    <source>
        <dbReference type="EMBL" id="SDI90028.1"/>
    </source>
</evidence>
<proteinExistence type="predicted"/>
<evidence type="ECO:0000256" key="5">
    <source>
        <dbReference type="SAM" id="MobiDB-lite"/>
    </source>
</evidence>